<organism evidence="1 2">
    <name type="scientific">Bowdeniella nasicola</name>
    <dbReference type="NCBI Taxonomy" id="208480"/>
    <lineage>
        <taxon>Bacteria</taxon>
        <taxon>Bacillati</taxon>
        <taxon>Actinomycetota</taxon>
        <taxon>Actinomycetes</taxon>
        <taxon>Actinomycetales</taxon>
        <taxon>Actinomycetaceae</taxon>
        <taxon>Bowdeniella</taxon>
    </lineage>
</organism>
<dbReference type="AlphaFoldDB" id="A0A1H3WXW9"/>
<dbReference type="RefSeq" id="WP_092561722.1">
    <property type="nucleotide sequence ID" value="NZ_FNQV01000003.1"/>
</dbReference>
<evidence type="ECO:0008006" key="3">
    <source>
        <dbReference type="Google" id="ProtNLM"/>
    </source>
</evidence>
<dbReference type="Pfam" id="PF04978">
    <property type="entry name" value="MST"/>
    <property type="match status" value="1"/>
</dbReference>
<keyword evidence="2" id="KW-1185">Reference proteome</keyword>
<dbReference type="SUPFAM" id="SSF109854">
    <property type="entry name" value="DinB/YfiT-like putative metalloenzymes"/>
    <property type="match status" value="1"/>
</dbReference>
<evidence type="ECO:0000313" key="1">
    <source>
        <dbReference type="EMBL" id="SDZ92005.1"/>
    </source>
</evidence>
<accession>A0A1H3WXW9</accession>
<protein>
    <recommendedName>
        <fullName evidence="3">Mini-circle protein</fullName>
    </recommendedName>
</protein>
<name>A0A1H3WXW9_9ACTO</name>
<dbReference type="EMBL" id="FNQV01000003">
    <property type="protein sequence ID" value="SDZ92005.1"/>
    <property type="molecule type" value="Genomic_DNA"/>
</dbReference>
<proteinExistence type="predicted"/>
<reference evidence="2" key="1">
    <citation type="submission" date="2016-10" db="EMBL/GenBank/DDBJ databases">
        <authorList>
            <person name="Varghese N."/>
            <person name="Submissions S."/>
        </authorList>
    </citation>
    <scope>NUCLEOTIDE SEQUENCE [LARGE SCALE GENOMIC DNA]</scope>
    <source>
        <strain evidence="2">KPR-1</strain>
    </source>
</reference>
<dbReference type="InterPro" id="IPR007061">
    <property type="entry name" value="MST-like"/>
</dbReference>
<evidence type="ECO:0000313" key="2">
    <source>
        <dbReference type="Proteomes" id="UP000199288"/>
    </source>
</evidence>
<dbReference type="OrthoDB" id="4548523at2"/>
<dbReference type="Proteomes" id="UP000199288">
    <property type="component" value="Unassembled WGS sequence"/>
</dbReference>
<sequence>MTARIDDQGRAEPPLAGSEVQSLRGFLSYQRSTLEWKTRGLSTAELGRAIDPTTMTLGGLLTHLAWVEDFWFGTVLAKTPPSEPWAGIDWQAHHDGDWELATTLEADEMRALWRQAVGQSEAIVDRALQHEGALAETHPAWGGRDDVSLRWILLHMIEEYARHNGHADLLREAFDGETGE</sequence>
<dbReference type="InterPro" id="IPR034660">
    <property type="entry name" value="DinB/YfiT-like"/>
</dbReference>
<gene>
    <name evidence="1" type="ORF">SAMN02910418_00538</name>
</gene>
<dbReference type="Gene3D" id="1.20.120.450">
    <property type="entry name" value="dinb family like domain"/>
    <property type="match status" value="1"/>
</dbReference>